<dbReference type="InterPro" id="IPR014017">
    <property type="entry name" value="DNA_helicase_UvrD-like_C"/>
</dbReference>
<dbReference type="AlphaFoldDB" id="A9UZH4"/>
<keyword evidence="16" id="KW-1185">Reference proteome</keyword>
<dbReference type="CDD" id="cd17932">
    <property type="entry name" value="DEXQc_UvrD"/>
    <property type="match status" value="1"/>
</dbReference>
<dbReference type="Proteomes" id="UP000001357">
    <property type="component" value="Unassembled WGS sequence"/>
</dbReference>
<dbReference type="Gene3D" id="1.10.10.160">
    <property type="match status" value="1"/>
</dbReference>
<dbReference type="GeneID" id="5891230"/>
<feature type="binding site" evidence="11">
    <location>
        <begin position="40"/>
        <end position="47"/>
    </location>
    <ligand>
        <name>ATP</name>
        <dbReference type="ChEBI" id="CHEBI:30616"/>
    </ligand>
</feature>
<gene>
    <name evidence="15" type="ORF">MONBRDRAFT_8248</name>
</gene>
<comment type="catalytic activity">
    <reaction evidence="8">
        <text>Couples ATP hydrolysis with the unwinding of duplex DNA by translocating in the 3'-5' direction.</text>
        <dbReference type="EC" id="5.6.2.4"/>
    </reaction>
</comment>
<dbReference type="PROSITE" id="PS51217">
    <property type="entry name" value="UVRD_HELICASE_CTER"/>
    <property type="match status" value="1"/>
</dbReference>
<dbReference type="Gene3D" id="1.10.486.10">
    <property type="entry name" value="PCRA, domain 4"/>
    <property type="match status" value="1"/>
</dbReference>
<evidence type="ECO:0000259" key="13">
    <source>
        <dbReference type="PROSITE" id="PS51198"/>
    </source>
</evidence>
<dbReference type="Gene3D" id="3.40.50.300">
    <property type="entry name" value="P-loop containing nucleotide triphosphate hydrolases"/>
    <property type="match status" value="1"/>
</dbReference>
<keyword evidence="12" id="KW-0175">Coiled coil</keyword>
<comment type="catalytic activity">
    <reaction evidence="10">
        <text>ATP + H2O = ADP + phosphate + H(+)</text>
        <dbReference type="Rhea" id="RHEA:13065"/>
        <dbReference type="ChEBI" id="CHEBI:15377"/>
        <dbReference type="ChEBI" id="CHEBI:15378"/>
        <dbReference type="ChEBI" id="CHEBI:30616"/>
        <dbReference type="ChEBI" id="CHEBI:43474"/>
        <dbReference type="ChEBI" id="CHEBI:456216"/>
        <dbReference type="EC" id="5.6.2.4"/>
    </reaction>
</comment>
<keyword evidence="4 11" id="KW-0347">Helicase</keyword>
<dbReference type="InterPro" id="IPR000212">
    <property type="entry name" value="DNA_helicase_UvrD/REP"/>
</dbReference>
<organism evidence="15 16">
    <name type="scientific">Monosiga brevicollis</name>
    <name type="common">Choanoflagellate</name>
    <dbReference type="NCBI Taxonomy" id="81824"/>
    <lineage>
        <taxon>Eukaryota</taxon>
        <taxon>Choanoflagellata</taxon>
        <taxon>Craspedida</taxon>
        <taxon>Salpingoecidae</taxon>
        <taxon>Monosiga</taxon>
    </lineage>
</organism>
<dbReference type="PANTHER" id="PTHR11070:SF2">
    <property type="entry name" value="ATP-DEPENDENT DNA HELICASE SRS2"/>
    <property type="match status" value="1"/>
</dbReference>
<dbReference type="GO" id="GO:0043138">
    <property type="term" value="F:3'-5' DNA helicase activity"/>
    <property type="evidence" value="ECO:0000318"/>
    <property type="project" value="GO_Central"/>
</dbReference>
<evidence type="ECO:0000256" key="3">
    <source>
        <dbReference type="ARBA" id="ARBA00022801"/>
    </source>
</evidence>
<dbReference type="STRING" id="81824.A9UZH4"/>
<dbReference type="Gene3D" id="3.30.160.800">
    <property type="match status" value="1"/>
</dbReference>
<dbReference type="GO" id="GO:0000725">
    <property type="term" value="P:recombinational repair"/>
    <property type="evidence" value="ECO:0000318"/>
    <property type="project" value="GO_Central"/>
</dbReference>
<evidence type="ECO:0000256" key="12">
    <source>
        <dbReference type="SAM" id="Coils"/>
    </source>
</evidence>
<evidence type="ECO:0000313" key="16">
    <source>
        <dbReference type="Proteomes" id="UP000001357"/>
    </source>
</evidence>
<dbReference type="PROSITE" id="PS51198">
    <property type="entry name" value="UVRD_HELICASE_ATP_BIND"/>
    <property type="match status" value="1"/>
</dbReference>
<evidence type="ECO:0000256" key="1">
    <source>
        <dbReference type="ARBA" id="ARBA00009922"/>
    </source>
</evidence>
<dbReference type="EMBL" id="CH991551">
    <property type="protein sequence ID" value="EDQ89369.1"/>
    <property type="molecule type" value="Genomic_DNA"/>
</dbReference>
<name>A9UZH4_MONBE</name>
<dbReference type="PANTHER" id="PTHR11070">
    <property type="entry name" value="UVRD / RECB / PCRA DNA HELICASE FAMILY MEMBER"/>
    <property type="match status" value="1"/>
</dbReference>
<keyword evidence="3 11" id="KW-0378">Hydrolase</keyword>
<evidence type="ECO:0000256" key="2">
    <source>
        <dbReference type="ARBA" id="ARBA00022741"/>
    </source>
</evidence>
<dbReference type="InterPro" id="IPR014016">
    <property type="entry name" value="UvrD-like_ATP-bd"/>
</dbReference>
<dbReference type="EC" id="5.6.2.4" evidence="9"/>
<dbReference type="OMA" id="DYPDATT"/>
<feature type="coiled-coil region" evidence="12">
    <location>
        <begin position="464"/>
        <end position="501"/>
    </location>
</feature>
<evidence type="ECO:0000256" key="7">
    <source>
        <dbReference type="ARBA" id="ARBA00023235"/>
    </source>
</evidence>
<reference evidence="15 16" key="1">
    <citation type="journal article" date="2008" name="Nature">
        <title>The genome of the choanoflagellate Monosiga brevicollis and the origin of metazoans.</title>
        <authorList>
            <consortium name="JGI Sequencing"/>
            <person name="King N."/>
            <person name="Westbrook M.J."/>
            <person name="Young S.L."/>
            <person name="Kuo A."/>
            <person name="Abedin M."/>
            <person name="Chapman J."/>
            <person name="Fairclough S."/>
            <person name="Hellsten U."/>
            <person name="Isogai Y."/>
            <person name="Letunic I."/>
            <person name="Marr M."/>
            <person name="Pincus D."/>
            <person name="Putnam N."/>
            <person name="Rokas A."/>
            <person name="Wright K.J."/>
            <person name="Zuzow R."/>
            <person name="Dirks W."/>
            <person name="Good M."/>
            <person name="Goodstein D."/>
            <person name="Lemons D."/>
            <person name="Li W."/>
            <person name="Lyons J.B."/>
            <person name="Morris A."/>
            <person name="Nichols S."/>
            <person name="Richter D.J."/>
            <person name="Salamov A."/>
            <person name="Bork P."/>
            <person name="Lim W.A."/>
            <person name="Manning G."/>
            <person name="Miller W.T."/>
            <person name="McGinnis W."/>
            <person name="Shapiro H."/>
            <person name="Tjian R."/>
            <person name="Grigoriev I.V."/>
            <person name="Rokhsar D."/>
        </authorList>
    </citation>
    <scope>NUCLEOTIDE SEQUENCE [LARGE SCALE GENOMIC DNA]</scope>
    <source>
        <strain evidence="16">MX1 / ATCC 50154</strain>
    </source>
</reference>
<evidence type="ECO:0000256" key="4">
    <source>
        <dbReference type="ARBA" id="ARBA00022806"/>
    </source>
</evidence>
<dbReference type="Pfam" id="PF13361">
    <property type="entry name" value="UvrD_C"/>
    <property type="match status" value="1"/>
</dbReference>
<keyword evidence="7" id="KW-0413">Isomerase</keyword>
<sequence length="654" mass="72906">MADSDQAPALREAAARLLKGLNAEQRLAVTAGEGATVVVAGPGSGKTRVITRRAAWLIEHGVAPSEVVLMTFTRKAAREMRERLDQLLAQSGAASGAAAAGQHRAGQIMAGTFHSLALRFLRRYSHLLNLSQNFTQIDTESRNRILRDFIKECKKAAPEGEESEKSLKPSVVGNNISRIKMMRLTPSEAQQELRRLEQHSELSPENSDLYNLLSSTLPCYEHYAAVCEREGLIDYDDMLLKCEELFSKAPHVVKPYSHILVDEFQDTNPVQYDMVRHLAHSGNLFVVGDPNQSIYGWRAAQADGYRRIFADFPGTKQVSLAENYRSTGAILSLSSDLINQNQELSRCNLPYRMVNGVRFFEREEIADLVAYLRLVLNPDDNSAFTRVFNRPRRQLGAKALASLLESAQTDKTSLLVAAQHSSNKNARQFARIITDLRERLGHVDLPELVLHLIETIQFKEHLRRSFADKDKRNYESRLENVEELVAYARNVQEQAQEAQHEAPLDSAQPLTPQDMGLAQLRLFMDQATLHSTADVEDQDDAITLSTVHSAKGLEWAVVAIPGVEDGLYPHANAKRHRNPTKQVAALHEERRLLYVGIAMSRVTRARLPYPVTGHEKKPARSLQLLAMPIRVLGGVYPSQVCATPVPGQGAKDLG</sequence>
<evidence type="ECO:0000259" key="14">
    <source>
        <dbReference type="PROSITE" id="PS51217"/>
    </source>
</evidence>
<protein>
    <recommendedName>
        <fullName evidence="9">DNA 3'-5' helicase</fullName>
        <ecNumber evidence="9">5.6.2.4</ecNumber>
    </recommendedName>
</protein>
<dbReference type="KEGG" id="mbr:MONBRDRAFT_8248"/>
<dbReference type="InterPro" id="IPR027417">
    <property type="entry name" value="P-loop_NTPase"/>
</dbReference>
<feature type="domain" description="UvrD-like helicase ATP-binding" evidence="13">
    <location>
        <begin position="19"/>
        <end position="327"/>
    </location>
</feature>
<evidence type="ECO:0000256" key="8">
    <source>
        <dbReference type="ARBA" id="ARBA00034617"/>
    </source>
</evidence>
<dbReference type="RefSeq" id="XP_001745945.1">
    <property type="nucleotide sequence ID" value="XM_001745893.1"/>
</dbReference>
<keyword evidence="5 11" id="KW-0067">ATP-binding</keyword>
<proteinExistence type="inferred from homology"/>
<evidence type="ECO:0000256" key="10">
    <source>
        <dbReference type="ARBA" id="ARBA00048988"/>
    </source>
</evidence>
<dbReference type="GO" id="GO:0005524">
    <property type="term" value="F:ATP binding"/>
    <property type="evidence" value="ECO:0007669"/>
    <property type="project" value="UniProtKB-UniRule"/>
</dbReference>
<evidence type="ECO:0000256" key="5">
    <source>
        <dbReference type="ARBA" id="ARBA00022840"/>
    </source>
</evidence>
<keyword evidence="2 11" id="KW-0547">Nucleotide-binding</keyword>
<dbReference type="InParanoid" id="A9UZH4"/>
<accession>A9UZH4</accession>
<dbReference type="GO" id="GO:0003677">
    <property type="term" value="F:DNA binding"/>
    <property type="evidence" value="ECO:0007669"/>
    <property type="project" value="UniProtKB-KW"/>
</dbReference>
<dbReference type="eggNOG" id="KOG2108">
    <property type="taxonomic scope" value="Eukaryota"/>
</dbReference>
<evidence type="ECO:0000256" key="11">
    <source>
        <dbReference type="PROSITE-ProRule" id="PRU00560"/>
    </source>
</evidence>
<dbReference type="GO" id="GO:0016787">
    <property type="term" value="F:hydrolase activity"/>
    <property type="evidence" value="ECO:0007669"/>
    <property type="project" value="UniProtKB-UniRule"/>
</dbReference>
<evidence type="ECO:0000256" key="6">
    <source>
        <dbReference type="ARBA" id="ARBA00023125"/>
    </source>
</evidence>
<dbReference type="SUPFAM" id="SSF52540">
    <property type="entry name" value="P-loop containing nucleoside triphosphate hydrolases"/>
    <property type="match status" value="1"/>
</dbReference>
<dbReference type="Pfam" id="PF00580">
    <property type="entry name" value="UvrD-helicase"/>
    <property type="match status" value="1"/>
</dbReference>
<evidence type="ECO:0000313" key="15">
    <source>
        <dbReference type="EMBL" id="EDQ89369.1"/>
    </source>
</evidence>
<keyword evidence="6" id="KW-0238">DNA-binding</keyword>
<dbReference type="InterPro" id="IPR013986">
    <property type="entry name" value="DExx_box_DNA_helicase_dom_sf"/>
</dbReference>
<feature type="domain" description="UvrD-like helicase C-terminal" evidence="14">
    <location>
        <begin position="243"/>
        <end position="552"/>
    </location>
</feature>
<evidence type="ECO:0000256" key="9">
    <source>
        <dbReference type="ARBA" id="ARBA00034808"/>
    </source>
</evidence>
<dbReference type="GO" id="GO:0005634">
    <property type="term" value="C:nucleus"/>
    <property type="evidence" value="ECO:0000318"/>
    <property type="project" value="GO_Central"/>
</dbReference>
<comment type="similarity">
    <text evidence="1">Belongs to the helicase family. UvrD subfamily.</text>
</comment>